<gene>
    <name evidence="2" type="ORF">ACHAWU_000707</name>
</gene>
<evidence type="ECO:0000256" key="1">
    <source>
        <dbReference type="SAM" id="MobiDB-lite"/>
    </source>
</evidence>
<sequence>MERRKNKELRAELAKYKEVKEATQQWAQLVASGDARTMMQHTYNTAQLLDEQELKKQYRTQRRQELKQLKEPTAAATAATTTTAAGETATATATATGTTTAAAAAAATS</sequence>
<evidence type="ECO:0000313" key="3">
    <source>
        <dbReference type="Proteomes" id="UP001530293"/>
    </source>
</evidence>
<name>A0ABD3M624_9STRA</name>
<reference evidence="2 3" key="1">
    <citation type="submission" date="2024-10" db="EMBL/GenBank/DDBJ databases">
        <title>Updated reference genomes for cyclostephanoid diatoms.</title>
        <authorList>
            <person name="Roberts W.R."/>
            <person name="Alverson A.J."/>
        </authorList>
    </citation>
    <scope>NUCLEOTIDE SEQUENCE [LARGE SCALE GENOMIC DNA]</scope>
    <source>
        <strain evidence="2 3">AJA232-27</strain>
    </source>
</reference>
<keyword evidence="3" id="KW-1185">Reference proteome</keyword>
<proteinExistence type="predicted"/>
<feature type="region of interest" description="Disordered" evidence="1">
    <location>
        <begin position="65"/>
        <end position="88"/>
    </location>
</feature>
<comment type="caution">
    <text evidence="2">The sequence shown here is derived from an EMBL/GenBank/DDBJ whole genome shotgun (WGS) entry which is preliminary data.</text>
</comment>
<evidence type="ECO:0000313" key="2">
    <source>
        <dbReference type="EMBL" id="KAL3759408.1"/>
    </source>
</evidence>
<organism evidence="2 3">
    <name type="scientific">Discostella pseudostelligera</name>
    <dbReference type="NCBI Taxonomy" id="259834"/>
    <lineage>
        <taxon>Eukaryota</taxon>
        <taxon>Sar</taxon>
        <taxon>Stramenopiles</taxon>
        <taxon>Ochrophyta</taxon>
        <taxon>Bacillariophyta</taxon>
        <taxon>Coscinodiscophyceae</taxon>
        <taxon>Thalassiosirophycidae</taxon>
        <taxon>Stephanodiscales</taxon>
        <taxon>Stephanodiscaceae</taxon>
        <taxon>Discostella</taxon>
    </lineage>
</organism>
<dbReference type="AlphaFoldDB" id="A0ABD3M624"/>
<protein>
    <submittedName>
        <fullName evidence="2">Uncharacterized protein</fullName>
    </submittedName>
</protein>
<accession>A0ABD3M624</accession>
<dbReference type="Proteomes" id="UP001530293">
    <property type="component" value="Unassembled WGS sequence"/>
</dbReference>
<feature type="compositionally biased region" description="Low complexity" evidence="1">
    <location>
        <begin position="73"/>
        <end position="88"/>
    </location>
</feature>
<dbReference type="EMBL" id="JALLBG020000200">
    <property type="protein sequence ID" value="KAL3759408.1"/>
    <property type="molecule type" value="Genomic_DNA"/>
</dbReference>